<reference evidence="1 2" key="1">
    <citation type="submission" date="2017-03" db="EMBL/GenBank/DDBJ databases">
        <authorList>
            <person name="Afonso C.L."/>
            <person name="Miller P.J."/>
            <person name="Scott M.A."/>
            <person name="Spackman E."/>
            <person name="Goraichik I."/>
            <person name="Dimitrov K.M."/>
            <person name="Suarez D.L."/>
            <person name="Swayne D.E."/>
        </authorList>
    </citation>
    <scope>NUCLEOTIDE SEQUENCE [LARGE SCALE GENOMIC DNA]</scope>
    <source>
        <strain evidence="1">PRJEB14757</strain>
    </source>
</reference>
<proteinExistence type="predicted"/>
<name>A0A1W1H6H5_9BACT</name>
<dbReference type="STRING" id="1246637.MTBBW1_1230028"/>
<organism evidence="1 2">
    <name type="scientific">Desulfamplus magnetovallimortis</name>
    <dbReference type="NCBI Taxonomy" id="1246637"/>
    <lineage>
        <taxon>Bacteria</taxon>
        <taxon>Pseudomonadati</taxon>
        <taxon>Thermodesulfobacteriota</taxon>
        <taxon>Desulfobacteria</taxon>
        <taxon>Desulfobacterales</taxon>
        <taxon>Desulfobacteraceae</taxon>
        <taxon>Desulfamplus</taxon>
    </lineage>
</organism>
<accession>A0A1W1H6H5</accession>
<keyword evidence="2" id="KW-1185">Reference proteome</keyword>
<gene>
    <name evidence="1" type="ORF">MTBBW1_1230028</name>
</gene>
<evidence type="ECO:0000313" key="2">
    <source>
        <dbReference type="Proteomes" id="UP000191931"/>
    </source>
</evidence>
<evidence type="ECO:0000313" key="1">
    <source>
        <dbReference type="EMBL" id="SLM28057.1"/>
    </source>
</evidence>
<sequence length="49" mass="5517">MKNEMYGHILRGSMPLKDDTYYRLSGKDFGISTLEREATQGSPTVVLPI</sequence>
<dbReference type="EMBL" id="FWEV01000028">
    <property type="protein sequence ID" value="SLM28057.1"/>
    <property type="molecule type" value="Genomic_DNA"/>
</dbReference>
<dbReference type="AlphaFoldDB" id="A0A1W1H6H5"/>
<dbReference type="Proteomes" id="UP000191931">
    <property type="component" value="Unassembled WGS sequence"/>
</dbReference>
<protein>
    <submittedName>
        <fullName evidence="1">Uncharacterized protein</fullName>
    </submittedName>
</protein>